<dbReference type="Gene3D" id="1.10.10.10">
    <property type="entry name" value="Winged helix-like DNA-binding domain superfamily/Winged helix DNA-binding domain"/>
    <property type="match status" value="1"/>
</dbReference>
<keyword evidence="2" id="KW-1185">Reference proteome</keyword>
<accession>A0ABN5H1R4</accession>
<sequence length="183" mass="21226">MNHPLVGQETSRQARIAEAMIPLHALLNGEALDRTLAALCREHDVVHLRSEYLTPRNWTIVPIHAGLPALDGCVSVDMANRRCWHRGTEVTIPYHLLRLMHVFVTSPLRALSLAQCNQWALQEQWPQWTQETLRVAIHHVRKVFPNHFVSVRQIGYFFRPCDEEKFWEPRMPWSVDISEVGNP</sequence>
<proteinExistence type="predicted"/>
<dbReference type="InterPro" id="IPR016032">
    <property type="entry name" value="Sig_transdc_resp-reg_C-effctor"/>
</dbReference>
<evidence type="ECO:0000313" key="1">
    <source>
        <dbReference type="EMBL" id="AUW93804.1"/>
    </source>
</evidence>
<reference evidence="1 2" key="1">
    <citation type="journal article" date="2019" name="Sci. Rep.">
        <title>Sulfobacillus thermotolerans: new insights into resistance and metabolic capacities of acidophilic chemolithotrophs.</title>
        <authorList>
            <person name="Panyushkina A.E."/>
            <person name="Babenko V.V."/>
            <person name="Nikitina A.S."/>
            <person name="Selezneva O.V."/>
            <person name="Tsaplina I.A."/>
            <person name="Letarova M.A."/>
            <person name="Kostryukova E.S."/>
            <person name="Letarov A.V."/>
        </authorList>
    </citation>
    <scope>NUCLEOTIDE SEQUENCE [LARGE SCALE GENOMIC DNA]</scope>
    <source>
        <strain evidence="1 2">Kr1</strain>
    </source>
</reference>
<dbReference type="InterPro" id="IPR036388">
    <property type="entry name" value="WH-like_DNA-bd_sf"/>
</dbReference>
<name>A0ABN5H1R4_9FIRM</name>
<gene>
    <name evidence="1" type="ORF">BXT84_07495</name>
</gene>
<dbReference type="SUPFAM" id="SSF46894">
    <property type="entry name" value="C-terminal effector domain of the bipartite response regulators"/>
    <property type="match status" value="1"/>
</dbReference>
<evidence type="ECO:0000313" key="2">
    <source>
        <dbReference type="Proteomes" id="UP000325292"/>
    </source>
</evidence>
<dbReference type="EMBL" id="CP019454">
    <property type="protein sequence ID" value="AUW93804.1"/>
    <property type="molecule type" value="Genomic_DNA"/>
</dbReference>
<evidence type="ECO:0008006" key="3">
    <source>
        <dbReference type="Google" id="ProtNLM"/>
    </source>
</evidence>
<protein>
    <recommendedName>
        <fullName evidence="3">OmpR/PhoB-type domain-containing protein</fullName>
    </recommendedName>
</protein>
<dbReference type="Proteomes" id="UP000325292">
    <property type="component" value="Chromosome"/>
</dbReference>
<organism evidence="1 2">
    <name type="scientific">Sulfobacillus thermotolerans</name>
    <dbReference type="NCBI Taxonomy" id="338644"/>
    <lineage>
        <taxon>Bacteria</taxon>
        <taxon>Bacillati</taxon>
        <taxon>Bacillota</taxon>
        <taxon>Clostridia</taxon>
        <taxon>Eubacteriales</taxon>
        <taxon>Clostridiales Family XVII. Incertae Sedis</taxon>
        <taxon>Sulfobacillus</taxon>
    </lineage>
</organism>